<dbReference type="PRINTS" id="PR00463">
    <property type="entry name" value="EP450I"/>
</dbReference>
<keyword evidence="4 5" id="KW-0408">Iron</keyword>
<keyword evidence="3 5" id="KW-0479">Metal-binding</keyword>
<keyword evidence="9" id="KW-1185">Reference proteome</keyword>
<dbReference type="InterPro" id="IPR050121">
    <property type="entry name" value="Cytochrome_P450_monoxygenase"/>
</dbReference>
<keyword evidence="6" id="KW-0503">Monooxygenase</keyword>
<evidence type="ECO:0000313" key="9">
    <source>
        <dbReference type="Proteomes" id="UP001056012"/>
    </source>
</evidence>
<dbReference type="GO" id="GO:0020037">
    <property type="term" value="F:heme binding"/>
    <property type="evidence" value="ECO:0007669"/>
    <property type="project" value="InterPro"/>
</dbReference>
<dbReference type="AlphaFoldDB" id="A0A9Q8Z9K6"/>
<dbReference type="Proteomes" id="UP001056012">
    <property type="component" value="Chromosome 4"/>
</dbReference>
<dbReference type="InterPro" id="IPR002401">
    <property type="entry name" value="Cyt_P450_E_grp-I"/>
</dbReference>
<keyword evidence="7" id="KW-0812">Transmembrane</keyword>
<dbReference type="CDD" id="cd11058">
    <property type="entry name" value="CYP60B-like"/>
    <property type="match status" value="1"/>
</dbReference>
<dbReference type="GO" id="GO:0016705">
    <property type="term" value="F:oxidoreductase activity, acting on paired donors, with incorporation or reduction of molecular oxygen"/>
    <property type="evidence" value="ECO:0007669"/>
    <property type="project" value="InterPro"/>
</dbReference>
<dbReference type="InterPro" id="IPR036396">
    <property type="entry name" value="Cyt_P450_sf"/>
</dbReference>
<evidence type="ECO:0000256" key="7">
    <source>
        <dbReference type="SAM" id="Phobius"/>
    </source>
</evidence>
<accession>A0A9Q8Z9K6</accession>
<protein>
    <recommendedName>
        <fullName evidence="10">Cytochrome P450</fullName>
    </recommendedName>
</protein>
<feature type="binding site" description="axial binding residue" evidence="5">
    <location>
        <position position="447"/>
    </location>
    <ligand>
        <name>heme</name>
        <dbReference type="ChEBI" id="CHEBI:30413"/>
    </ligand>
    <ligandPart>
        <name>Fe</name>
        <dbReference type="ChEBI" id="CHEBI:18248"/>
    </ligandPart>
</feature>
<evidence type="ECO:0000256" key="2">
    <source>
        <dbReference type="ARBA" id="ARBA00010617"/>
    </source>
</evidence>
<dbReference type="Gene3D" id="1.10.630.10">
    <property type="entry name" value="Cytochrome P450"/>
    <property type="match status" value="1"/>
</dbReference>
<dbReference type="PANTHER" id="PTHR24305:SF166">
    <property type="entry name" value="CYTOCHROME P450 12A4, MITOCHONDRIAL-RELATED"/>
    <property type="match status" value="1"/>
</dbReference>
<evidence type="ECO:0008006" key="10">
    <source>
        <dbReference type="Google" id="ProtNLM"/>
    </source>
</evidence>
<evidence type="ECO:0000256" key="4">
    <source>
        <dbReference type="ARBA" id="ARBA00023004"/>
    </source>
</evidence>
<dbReference type="PANTHER" id="PTHR24305">
    <property type="entry name" value="CYTOCHROME P450"/>
    <property type="match status" value="1"/>
</dbReference>
<evidence type="ECO:0000256" key="3">
    <source>
        <dbReference type="ARBA" id="ARBA00022723"/>
    </source>
</evidence>
<dbReference type="GO" id="GO:0005506">
    <property type="term" value="F:iron ion binding"/>
    <property type="evidence" value="ECO:0007669"/>
    <property type="project" value="InterPro"/>
</dbReference>
<comment type="similarity">
    <text evidence="2 6">Belongs to the cytochrome P450 family.</text>
</comment>
<sequence>MASGYGHNASGIHSRLMSSVGLHPIVAGVLAIATSVFLYAFYNVFLHPLRGYPGPLLWRSFRFPYVVSTQRGEIHRRYNEFHAKYGPVVRIAPNELSYADGRAIKDIYGSRPGHQLFERNRTFFKKMTPDEPHTIMDWHEEQHAKYRRAFANAFSEKSLKSQAPVIEKHVDLFITQLKKRNTANLADWFNFLTFDLSGDLTYGESFGCVENGKAHPWVDIAQDFGKGLAMIGAVNLYPPVEKILRYIIPKRILQRSMDHRQMSVEQAKKRIALDVERPDWVTPTKKYTDQKDPFTQQEWGVNLMVIAFAGSETTASALTAITRMLVQHRGVLHRLTSEIRERFQNESDITVATTSDLPYLNAVINEGMRVGPPVVIGLPRVVPEGGDMVCDRWVPGGTYVVFNQFSAYRQSYNFSNPNSFIPERFLNPGKDDNMAAFQPFSMGRHMCIGMKVAYQEMRVILARLLWSFDLALKDPSDVWDWGEQSTYILWDKKPLEVKLNHVNK</sequence>
<dbReference type="EMBL" id="CP089277">
    <property type="protein sequence ID" value="USP79002.1"/>
    <property type="molecule type" value="Genomic_DNA"/>
</dbReference>
<proteinExistence type="inferred from homology"/>
<dbReference type="InterPro" id="IPR017972">
    <property type="entry name" value="Cyt_P450_CS"/>
</dbReference>
<evidence type="ECO:0000256" key="5">
    <source>
        <dbReference type="PIRSR" id="PIRSR602401-1"/>
    </source>
</evidence>
<feature type="transmembrane region" description="Helical" evidence="7">
    <location>
        <begin position="20"/>
        <end position="42"/>
    </location>
</feature>
<evidence type="ECO:0000313" key="8">
    <source>
        <dbReference type="EMBL" id="USP79002.1"/>
    </source>
</evidence>
<dbReference type="SUPFAM" id="SSF48264">
    <property type="entry name" value="Cytochrome P450"/>
    <property type="match status" value="1"/>
</dbReference>
<dbReference type="VEuPathDB" id="FungiDB:yc1106_06276"/>
<dbReference type="PRINTS" id="PR00385">
    <property type="entry name" value="P450"/>
</dbReference>
<dbReference type="Pfam" id="PF00067">
    <property type="entry name" value="p450"/>
    <property type="match status" value="1"/>
</dbReference>
<evidence type="ECO:0000256" key="1">
    <source>
        <dbReference type="ARBA" id="ARBA00001971"/>
    </source>
</evidence>
<name>A0A9Q8Z9K6_CURCL</name>
<keyword evidence="7" id="KW-1133">Transmembrane helix</keyword>
<keyword evidence="6" id="KW-0560">Oxidoreductase</keyword>
<dbReference type="PROSITE" id="PS00086">
    <property type="entry name" value="CYTOCHROME_P450"/>
    <property type="match status" value="1"/>
</dbReference>
<comment type="cofactor">
    <cofactor evidence="1 5">
        <name>heme</name>
        <dbReference type="ChEBI" id="CHEBI:30413"/>
    </cofactor>
</comment>
<keyword evidence="5 6" id="KW-0349">Heme</keyword>
<evidence type="ECO:0000256" key="6">
    <source>
        <dbReference type="RuleBase" id="RU000461"/>
    </source>
</evidence>
<keyword evidence="7" id="KW-0472">Membrane</keyword>
<gene>
    <name evidence="8" type="ORF">yc1106_06276</name>
</gene>
<dbReference type="OrthoDB" id="1470350at2759"/>
<reference evidence="8" key="1">
    <citation type="submission" date="2021-12" db="EMBL/GenBank/DDBJ databases">
        <title>Curvularia clavata genome.</title>
        <authorList>
            <person name="Cao Y."/>
        </authorList>
    </citation>
    <scope>NUCLEOTIDE SEQUENCE</scope>
    <source>
        <strain evidence="8">Yc1106</strain>
    </source>
</reference>
<dbReference type="InterPro" id="IPR001128">
    <property type="entry name" value="Cyt_P450"/>
</dbReference>
<organism evidence="8 9">
    <name type="scientific">Curvularia clavata</name>
    <dbReference type="NCBI Taxonomy" id="95742"/>
    <lineage>
        <taxon>Eukaryota</taxon>
        <taxon>Fungi</taxon>
        <taxon>Dikarya</taxon>
        <taxon>Ascomycota</taxon>
        <taxon>Pezizomycotina</taxon>
        <taxon>Dothideomycetes</taxon>
        <taxon>Pleosporomycetidae</taxon>
        <taxon>Pleosporales</taxon>
        <taxon>Pleosporineae</taxon>
        <taxon>Pleosporaceae</taxon>
        <taxon>Curvularia</taxon>
    </lineage>
</organism>
<dbReference type="GO" id="GO:0004497">
    <property type="term" value="F:monooxygenase activity"/>
    <property type="evidence" value="ECO:0007669"/>
    <property type="project" value="UniProtKB-KW"/>
</dbReference>